<dbReference type="AlphaFoldDB" id="A0A8T4HDH4"/>
<dbReference type="EMBL" id="JAGKSB010000007">
    <property type="protein sequence ID" value="MBP3943398.1"/>
    <property type="molecule type" value="Genomic_DNA"/>
</dbReference>
<keyword evidence="2" id="KW-1185">Reference proteome</keyword>
<protein>
    <submittedName>
        <fullName evidence="1">Class I SAM-dependent methyltransferase</fullName>
        <ecNumber evidence="1">2.1.1.-</ecNumber>
    </submittedName>
</protein>
<dbReference type="GO" id="GO:0008168">
    <property type="term" value="F:methyltransferase activity"/>
    <property type="evidence" value="ECO:0007669"/>
    <property type="project" value="UniProtKB-KW"/>
</dbReference>
<proteinExistence type="predicted"/>
<evidence type="ECO:0000313" key="1">
    <source>
        <dbReference type="EMBL" id="MBP3943398.1"/>
    </source>
</evidence>
<dbReference type="RefSeq" id="WP_353546892.1">
    <property type="nucleotide sequence ID" value="NZ_JAGKSB010000007.1"/>
</dbReference>
<accession>A0A8T4HDH4</accession>
<dbReference type="SUPFAM" id="SSF53335">
    <property type="entry name" value="S-adenosyl-L-methionine-dependent methyltransferases"/>
    <property type="match status" value="1"/>
</dbReference>
<keyword evidence="1" id="KW-0489">Methyltransferase</keyword>
<sequence>MKITGKFSDLLKFRLTKGLLSLGVKGYLEESGWIQSYSTKTSIRKDGSPIPWLTYSFLDFLEGRLQPQFRIFEYGAGNSTLYYAKHVQQVVSVEHNESWYHAIKSNLPQNVSIKLLKVENGEYQRALSLESVKFDLIIIDGRERVSCCKAAIDALTEDGVIILDDSERPKYAAGIDFLKEQGFKHLPFSGIAIGGIHMKCTSVFYRSRNCLEI</sequence>
<name>A0A8T4HDH4_9SPHI</name>
<dbReference type="EC" id="2.1.1.-" evidence="1"/>
<dbReference type="GO" id="GO:0032259">
    <property type="term" value="P:methylation"/>
    <property type="evidence" value="ECO:0007669"/>
    <property type="project" value="UniProtKB-KW"/>
</dbReference>
<evidence type="ECO:0000313" key="2">
    <source>
        <dbReference type="Proteomes" id="UP000679691"/>
    </source>
</evidence>
<dbReference type="Proteomes" id="UP000679691">
    <property type="component" value="Unassembled WGS sequence"/>
</dbReference>
<comment type="caution">
    <text evidence="1">The sequence shown here is derived from an EMBL/GenBank/DDBJ whole genome shotgun (WGS) entry which is preliminary data.</text>
</comment>
<keyword evidence="1" id="KW-0808">Transferase</keyword>
<dbReference type="Gene3D" id="3.40.50.150">
    <property type="entry name" value="Vaccinia Virus protein VP39"/>
    <property type="match status" value="1"/>
</dbReference>
<dbReference type="InterPro" id="IPR029063">
    <property type="entry name" value="SAM-dependent_MTases_sf"/>
</dbReference>
<reference evidence="1" key="1">
    <citation type="submission" date="2021-03" db="EMBL/GenBank/DDBJ databases">
        <authorList>
            <person name="Lu T."/>
            <person name="Wang Q."/>
            <person name="Han X."/>
        </authorList>
    </citation>
    <scope>NUCLEOTIDE SEQUENCE</scope>
    <source>
        <strain evidence="1">WQ 2009</strain>
    </source>
</reference>
<organism evidence="1 2">
    <name type="scientific">Rhinopithecimicrobium faecis</name>
    <dbReference type="NCBI Taxonomy" id="2820698"/>
    <lineage>
        <taxon>Bacteria</taxon>
        <taxon>Pseudomonadati</taxon>
        <taxon>Bacteroidota</taxon>
        <taxon>Sphingobacteriia</taxon>
        <taxon>Sphingobacteriales</taxon>
        <taxon>Sphingobacteriaceae</taxon>
        <taxon>Rhinopithecimicrobium</taxon>
    </lineage>
</organism>
<gene>
    <name evidence="1" type="ORF">J5U18_07460</name>
</gene>